<keyword evidence="3" id="KW-1185">Reference proteome</keyword>
<proteinExistence type="predicted"/>
<dbReference type="InParanoid" id="A0A5C3NZJ8"/>
<dbReference type="EMBL" id="ML211443">
    <property type="protein sequence ID" value="TFK82866.1"/>
    <property type="molecule type" value="Genomic_DNA"/>
</dbReference>
<feature type="region of interest" description="Disordered" evidence="1">
    <location>
        <begin position="1"/>
        <end position="58"/>
    </location>
</feature>
<accession>A0A5C3NZJ8</accession>
<evidence type="ECO:0000313" key="3">
    <source>
        <dbReference type="Proteomes" id="UP000308197"/>
    </source>
</evidence>
<evidence type="ECO:0000256" key="1">
    <source>
        <dbReference type="SAM" id="MobiDB-lite"/>
    </source>
</evidence>
<evidence type="ECO:0000313" key="2">
    <source>
        <dbReference type="EMBL" id="TFK82866.1"/>
    </source>
</evidence>
<feature type="compositionally biased region" description="Polar residues" evidence="1">
    <location>
        <begin position="8"/>
        <end position="19"/>
    </location>
</feature>
<gene>
    <name evidence="2" type="ORF">K466DRAFT_284358</name>
</gene>
<organism evidence="2 3">
    <name type="scientific">Polyporus arcularius HHB13444</name>
    <dbReference type="NCBI Taxonomy" id="1314778"/>
    <lineage>
        <taxon>Eukaryota</taxon>
        <taxon>Fungi</taxon>
        <taxon>Dikarya</taxon>
        <taxon>Basidiomycota</taxon>
        <taxon>Agaricomycotina</taxon>
        <taxon>Agaricomycetes</taxon>
        <taxon>Polyporales</taxon>
        <taxon>Polyporaceae</taxon>
        <taxon>Polyporus</taxon>
    </lineage>
</organism>
<reference evidence="2 3" key="1">
    <citation type="journal article" date="2019" name="Nat. Ecol. Evol.">
        <title>Megaphylogeny resolves global patterns of mushroom evolution.</title>
        <authorList>
            <person name="Varga T."/>
            <person name="Krizsan K."/>
            <person name="Foldi C."/>
            <person name="Dima B."/>
            <person name="Sanchez-Garcia M."/>
            <person name="Sanchez-Ramirez S."/>
            <person name="Szollosi G.J."/>
            <person name="Szarkandi J.G."/>
            <person name="Papp V."/>
            <person name="Albert L."/>
            <person name="Andreopoulos W."/>
            <person name="Angelini C."/>
            <person name="Antonin V."/>
            <person name="Barry K.W."/>
            <person name="Bougher N.L."/>
            <person name="Buchanan P."/>
            <person name="Buyck B."/>
            <person name="Bense V."/>
            <person name="Catcheside P."/>
            <person name="Chovatia M."/>
            <person name="Cooper J."/>
            <person name="Damon W."/>
            <person name="Desjardin D."/>
            <person name="Finy P."/>
            <person name="Geml J."/>
            <person name="Haridas S."/>
            <person name="Hughes K."/>
            <person name="Justo A."/>
            <person name="Karasinski D."/>
            <person name="Kautmanova I."/>
            <person name="Kiss B."/>
            <person name="Kocsube S."/>
            <person name="Kotiranta H."/>
            <person name="LaButti K.M."/>
            <person name="Lechner B.E."/>
            <person name="Liimatainen K."/>
            <person name="Lipzen A."/>
            <person name="Lukacs Z."/>
            <person name="Mihaltcheva S."/>
            <person name="Morgado L.N."/>
            <person name="Niskanen T."/>
            <person name="Noordeloos M.E."/>
            <person name="Ohm R.A."/>
            <person name="Ortiz-Santana B."/>
            <person name="Ovrebo C."/>
            <person name="Racz N."/>
            <person name="Riley R."/>
            <person name="Savchenko A."/>
            <person name="Shiryaev A."/>
            <person name="Soop K."/>
            <person name="Spirin V."/>
            <person name="Szebenyi C."/>
            <person name="Tomsovsky M."/>
            <person name="Tulloss R.E."/>
            <person name="Uehling J."/>
            <person name="Grigoriev I.V."/>
            <person name="Vagvolgyi C."/>
            <person name="Papp T."/>
            <person name="Martin F.M."/>
            <person name="Miettinen O."/>
            <person name="Hibbett D.S."/>
            <person name="Nagy L.G."/>
        </authorList>
    </citation>
    <scope>NUCLEOTIDE SEQUENCE [LARGE SCALE GENOMIC DNA]</scope>
    <source>
        <strain evidence="2 3">HHB13444</strain>
    </source>
</reference>
<dbReference type="AlphaFoldDB" id="A0A5C3NZJ8"/>
<feature type="region of interest" description="Disordered" evidence="1">
    <location>
        <begin position="169"/>
        <end position="194"/>
    </location>
</feature>
<name>A0A5C3NZJ8_9APHY</name>
<protein>
    <submittedName>
        <fullName evidence="2">Uncharacterized protein</fullName>
    </submittedName>
</protein>
<dbReference type="Proteomes" id="UP000308197">
    <property type="component" value="Unassembled WGS sequence"/>
</dbReference>
<sequence length="215" mass="23333">MHMHAGSSLCSCRVQTSSGRGRGSRALVMDPYTPIQNAPHLARQSNRPRRPVTSEVPSPMSGVRYRSMLLGEDSRFAPASRSPSSLRAVETRPAMAAFRPEEQARARMWTRAQCCMDFLTGVWHGSSVLQCMPDRLKRDCALGTTGAPISLGAAGPLLRKSRRWALLPPISEPQRGGGARGDSSRLRPPALPEDLPESRSLLAIAIAPAPAFRPD</sequence>